<dbReference type="SUPFAM" id="SSF53474">
    <property type="entry name" value="alpha/beta-Hydrolases"/>
    <property type="match status" value="1"/>
</dbReference>
<gene>
    <name evidence="7" type="ORF">F3Y22_tig00110013pilonHSYRG00588</name>
</gene>
<name>A0A6A3BT03_HIBSY</name>
<dbReference type="GO" id="GO:0008970">
    <property type="term" value="F:phospholipase A1 activity"/>
    <property type="evidence" value="ECO:0007669"/>
    <property type="project" value="UniProtKB-UniRule"/>
</dbReference>
<dbReference type="CDD" id="cd00519">
    <property type="entry name" value="Lipase_3"/>
    <property type="match status" value="1"/>
</dbReference>
<evidence type="ECO:0000256" key="3">
    <source>
        <dbReference type="ARBA" id="ARBA00022963"/>
    </source>
</evidence>
<comment type="function">
    <text evidence="5">Acylhydrolase that catalyzes the hydrolysis of phospholipids at the sn-1 position.</text>
</comment>
<feature type="domain" description="Fungal lipase-type" evidence="6">
    <location>
        <begin position="102"/>
        <end position="260"/>
    </location>
</feature>
<protein>
    <recommendedName>
        <fullName evidence="5">Phospholipase A1</fullName>
        <ecNumber evidence="5">3.1.1.-</ecNumber>
    </recommendedName>
</protein>
<evidence type="ECO:0000256" key="2">
    <source>
        <dbReference type="ARBA" id="ARBA00022801"/>
    </source>
</evidence>
<comment type="similarity">
    <text evidence="1 5">Belongs to the AB hydrolase superfamily. Lipase family.</text>
</comment>
<dbReference type="EMBL" id="VEPZ02000812">
    <property type="protein sequence ID" value="KAE8718568.1"/>
    <property type="molecule type" value="Genomic_DNA"/>
</dbReference>
<reference evidence="7" key="1">
    <citation type="submission" date="2019-09" db="EMBL/GenBank/DDBJ databases">
        <title>Draft genome information of white flower Hibiscus syriacus.</title>
        <authorList>
            <person name="Kim Y.-M."/>
        </authorList>
    </citation>
    <scope>NUCLEOTIDE SEQUENCE [LARGE SCALE GENOMIC DNA]</scope>
    <source>
        <strain evidence="7">YM2019G1</strain>
    </source>
</reference>
<evidence type="ECO:0000259" key="6">
    <source>
        <dbReference type="Pfam" id="PF01764"/>
    </source>
</evidence>
<dbReference type="InterPro" id="IPR033556">
    <property type="entry name" value="PLA"/>
</dbReference>
<keyword evidence="4 5" id="KW-0443">Lipid metabolism</keyword>
<dbReference type="AlphaFoldDB" id="A0A6A3BT03"/>
<evidence type="ECO:0000256" key="5">
    <source>
        <dbReference type="RuleBase" id="RU367093"/>
    </source>
</evidence>
<organism evidence="7 8">
    <name type="scientific">Hibiscus syriacus</name>
    <name type="common">Rose of Sharon</name>
    <dbReference type="NCBI Taxonomy" id="106335"/>
    <lineage>
        <taxon>Eukaryota</taxon>
        <taxon>Viridiplantae</taxon>
        <taxon>Streptophyta</taxon>
        <taxon>Embryophyta</taxon>
        <taxon>Tracheophyta</taxon>
        <taxon>Spermatophyta</taxon>
        <taxon>Magnoliopsida</taxon>
        <taxon>eudicotyledons</taxon>
        <taxon>Gunneridae</taxon>
        <taxon>Pentapetalae</taxon>
        <taxon>rosids</taxon>
        <taxon>malvids</taxon>
        <taxon>Malvales</taxon>
        <taxon>Malvaceae</taxon>
        <taxon>Malvoideae</taxon>
        <taxon>Hibiscus</taxon>
    </lineage>
</organism>
<dbReference type="Proteomes" id="UP000436088">
    <property type="component" value="Unassembled WGS sequence"/>
</dbReference>
<dbReference type="PANTHER" id="PTHR31828:SF10">
    <property type="entry name" value="PHOSPHOLIPASE A1-IIDELTA"/>
    <property type="match status" value="1"/>
</dbReference>
<keyword evidence="3 5" id="KW-0442">Lipid degradation</keyword>
<keyword evidence="8" id="KW-1185">Reference proteome</keyword>
<dbReference type="InterPro" id="IPR002921">
    <property type="entry name" value="Fungal_lipase-type"/>
</dbReference>
<dbReference type="EC" id="3.1.1.-" evidence="5"/>
<evidence type="ECO:0000313" key="8">
    <source>
        <dbReference type="Proteomes" id="UP000436088"/>
    </source>
</evidence>
<evidence type="ECO:0000256" key="1">
    <source>
        <dbReference type="ARBA" id="ARBA00010701"/>
    </source>
</evidence>
<sequence>MLTAANDEPEPPWEELLGSKNWDSLLDPLHLSLRKIILRCGDFSEATYDAFNDDQNSKFCGSSRFGKSSFFHKSWDRESNWIGYIATTTDEISKALGRREIYVMWRGATRGYEWINVLDAKLESVEPLLRSSDNDDENEKQPKVMLGWLTLYISENPKSSFTKLSARAQLLGKIKELKQRYIDENISILFTGHSMGASLSILSAFDVVEHGLVNNIPLAAIAFGSPQVGNKAFDDRMKRYPNLAVLHIRNTIDVIPHYPSLLLGYVYTGTEFVIDTRSSPSLKDSTNPHDWYNLEAMLHVVAGWNGERGRV</sequence>
<evidence type="ECO:0000256" key="4">
    <source>
        <dbReference type="ARBA" id="ARBA00023098"/>
    </source>
</evidence>
<evidence type="ECO:0000313" key="7">
    <source>
        <dbReference type="EMBL" id="KAE8718568.1"/>
    </source>
</evidence>
<dbReference type="GO" id="GO:0016042">
    <property type="term" value="P:lipid catabolic process"/>
    <property type="evidence" value="ECO:0007669"/>
    <property type="project" value="UniProtKB-UniRule"/>
</dbReference>
<dbReference type="Pfam" id="PF01764">
    <property type="entry name" value="Lipase_3"/>
    <property type="match status" value="1"/>
</dbReference>
<dbReference type="PANTHER" id="PTHR31828">
    <property type="entry name" value="PHOSPHOLIPASE A1-IIGAMMA"/>
    <property type="match status" value="1"/>
</dbReference>
<dbReference type="InterPro" id="IPR029058">
    <property type="entry name" value="AB_hydrolase_fold"/>
</dbReference>
<proteinExistence type="inferred from homology"/>
<dbReference type="Gene3D" id="3.40.50.1820">
    <property type="entry name" value="alpha/beta hydrolase"/>
    <property type="match status" value="1"/>
</dbReference>
<keyword evidence="2 5" id="KW-0378">Hydrolase</keyword>
<comment type="caution">
    <text evidence="7">The sequence shown here is derived from an EMBL/GenBank/DDBJ whole genome shotgun (WGS) entry which is preliminary data.</text>
</comment>
<accession>A0A6A3BT03</accession>